<evidence type="ECO:0000313" key="9">
    <source>
        <dbReference type="EMBL" id="CEM01565.1"/>
    </source>
</evidence>
<dbReference type="NCBIfam" id="NF001299">
    <property type="entry name" value="PRK00241.1"/>
    <property type="match status" value="1"/>
</dbReference>
<dbReference type="EMBL" id="CDMY01000305">
    <property type="protein sequence ID" value="CEM01565.1"/>
    <property type="molecule type" value="Genomic_DNA"/>
</dbReference>
<dbReference type="SUPFAM" id="SSF55811">
    <property type="entry name" value="Nudix"/>
    <property type="match status" value="1"/>
</dbReference>
<evidence type="ECO:0000313" key="10">
    <source>
        <dbReference type="Proteomes" id="UP000041254"/>
    </source>
</evidence>
<comment type="cofactor">
    <cofactor evidence="1">
        <name>Mg(2+)</name>
        <dbReference type="ChEBI" id="CHEBI:18420"/>
    </cofactor>
</comment>
<accession>A0A0G4ESG0</accession>
<feature type="domain" description="Nudix hydrolase" evidence="8">
    <location>
        <begin position="226"/>
        <end position="411"/>
    </location>
</feature>
<dbReference type="CDD" id="cd03429">
    <property type="entry name" value="NUDIX_NADH_pyrophosphatase_Nudt13"/>
    <property type="match status" value="1"/>
</dbReference>
<dbReference type="Gene3D" id="3.90.79.20">
    <property type="match status" value="1"/>
</dbReference>
<dbReference type="Pfam" id="PF00293">
    <property type="entry name" value="NUDIX"/>
    <property type="match status" value="1"/>
</dbReference>
<dbReference type="AlphaFoldDB" id="A0A0G4ESG0"/>
<dbReference type="InterPro" id="IPR015376">
    <property type="entry name" value="Znr_NADH_PPase"/>
</dbReference>
<dbReference type="STRING" id="1169540.A0A0G4ESG0"/>
<sequence length="614" mass="67295">MLFLRNRHPLLFLHVHSIMSANAFRQASHSSRFTQTTALASPWRPVYFTAPGIDRPFNPPDISLADALADSRARFVPVHKGNSTFTQGESKGQLNALILTNMEAAALLEKHGGGGNEQQQQQQQQQRQEAVIVILLGTTQQKEPYYALDLSGLQDFVPPDGWIMKNLRGASLAMSDEQEASLLSTSRGIAAWHRSTVFCSSCGARMLAQKAGTSRKCTSCGITQYPRQDPAIITLVTCGDYALLGRKAAWNSGRYSTLAGFCEMGESIEETVHREVMEESGVSVDLSTLRFIASQPWLFPASLMIGFQVEAAKPAGDESPPTPTPTPSPSPCPSPLDAKLGELPIVEGGSLPAVSYGGHYTAAGKGHVWLPSVHVDMEEMEDVRWFHRQRFDVFDRPGEAPTGFHLPGKIALARRLIHDWILGEMDAKESGIDAACTSALPRLTTTPTTSASKSNGVVAHPFHRTVNWRGAQLPGGKAAQLAEKDKINKYGPITQAAGFRFVPLAAETFGRWGEKTMDFLKMIDKRKPRPTSIPMEEDTAFRDSIVNHWSQLLSVELMKHNAFQVASHAQRAAAARGPRRASAFAEDFVSRGPYRPHVHQPRCGAVRWLAGPEF</sequence>
<dbReference type="GO" id="GO:0006742">
    <property type="term" value="P:NADP+ catabolic process"/>
    <property type="evidence" value="ECO:0007669"/>
    <property type="project" value="TreeGrafter"/>
</dbReference>
<dbReference type="InterPro" id="IPR050241">
    <property type="entry name" value="NAD-cap_RNA_hydrolase_NudC"/>
</dbReference>
<dbReference type="GO" id="GO:0046872">
    <property type="term" value="F:metal ion binding"/>
    <property type="evidence" value="ECO:0007669"/>
    <property type="project" value="UniProtKB-KW"/>
</dbReference>
<organism evidence="9 10">
    <name type="scientific">Vitrella brassicaformis (strain CCMP3155)</name>
    <dbReference type="NCBI Taxonomy" id="1169540"/>
    <lineage>
        <taxon>Eukaryota</taxon>
        <taxon>Sar</taxon>
        <taxon>Alveolata</taxon>
        <taxon>Colpodellida</taxon>
        <taxon>Vitrellaceae</taxon>
        <taxon>Vitrella</taxon>
    </lineage>
</organism>
<evidence type="ECO:0000256" key="7">
    <source>
        <dbReference type="SAM" id="MobiDB-lite"/>
    </source>
</evidence>
<dbReference type="Pfam" id="PF09297">
    <property type="entry name" value="Zn_ribbon_NUD"/>
    <property type="match status" value="1"/>
</dbReference>
<feature type="region of interest" description="Disordered" evidence="7">
    <location>
        <begin position="313"/>
        <end position="339"/>
    </location>
</feature>
<dbReference type="GO" id="GO:0035529">
    <property type="term" value="F:NADH pyrophosphatase activity"/>
    <property type="evidence" value="ECO:0007669"/>
    <property type="project" value="TreeGrafter"/>
</dbReference>
<evidence type="ECO:0000256" key="3">
    <source>
        <dbReference type="ARBA" id="ARBA00022723"/>
    </source>
</evidence>
<protein>
    <recommendedName>
        <fullName evidence="2">NAD(+) diphosphatase</fullName>
        <ecNumber evidence="2">3.6.1.22</ecNumber>
    </recommendedName>
</protein>
<evidence type="ECO:0000256" key="1">
    <source>
        <dbReference type="ARBA" id="ARBA00001946"/>
    </source>
</evidence>
<name>A0A0G4ESG0_VITBC</name>
<evidence type="ECO:0000256" key="5">
    <source>
        <dbReference type="ARBA" id="ARBA00022842"/>
    </source>
</evidence>
<dbReference type="InterPro" id="IPR015797">
    <property type="entry name" value="NUDIX_hydrolase-like_dom_sf"/>
</dbReference>
<keyword evidence="3" id="KW-0479">Metal-binding</keyword>
<dbReference type="PANTHER" id="PTHR42904">
    <property type="entry name" value="NUDIX HYDROLASE, NUDC SUBFAMILY"/>
    <property type="match status" value="1"/>
</dbReference>
<keyword evidence="6" id="KW-0520">NAD</keyword>
<dbReference type="GO" id="GO:0005777">
    <property type="term" value="C:peroxisome"/>
    <property type="evidence" value="ECO:0007669"/>
    <property type="project" value="TreeGrafter"/>
</dbReference>
<gene>
    <name evidence="9" type="ORF">Vbra_13195</name>
</gene>
<dbReference type="GO" id="GO:0019677">
    <property type="term" value="P:NAD+ catabolic process"/>
    <property type="evidence" value="ECO:0007669"/>
    <property type="project" value="TreeGrafter"/>
</dbReference>
<keyword evidence="5" id="KW-0460">Magnesium</keyword>
<dbReference type="OrthoDB" id="10249612at2759"/>
<dbReference type="PROSITE" id="PS51462">
    <property type="entry name" value="NUDIX"/>
    <property type="match status" value="1"/>
</dbReference>
<evidence type="ECO:0000256" key="6">
    <source>
        <dbReference type="ARBA" id="ARBA00023027"/>
    </source>
</evidence>
<proteinExistence type="predicted"/>
<dbReference type="InterPro" id="IPR049734">
    <property type="entry name" value="NudC-like_C"/>
</dbReference>
<dbReference type="PROSITE" id="PS00893">
    <property type="entry name" value="NUDIX_BOX"/>
    <property type="match status" value="1"/>
</dbReference>
<dbReference type="EC" id="3.6.1.22" evidence="2"/>
<dbReference type="InParanoid" id="A0A0G4ESG0"/>
<dbReference type="PANTHER" id="PTHR42904:SF8">
    <property type="entry name" value="NAD(+) DIPHOSPHATASE"/>
    <property type="match status" value="1"/>
</dbReference>
<feature type="compositionally biased region" description="Pro residues" evidence="7">
    <location>
        <begin position="320"/>
        <end position="334"/>
    </location>
</feature>
<reference evidence="9 10" key="1">
    <citation type="submission" date="2014-11" db="EMBL/GenBank/DDBJ databases">
        <authorList>
            <person name="Zhu J."/>
            <person name="Qi W."/>
            <person name="Song R."/>
        </authorList>
    </citation>
    <scope>NUCLEOTIDE SEQUENCE [LARGE SCALE GENOMIC DNA]</scope>
</reference>
<dbReference type="VEuPathDB" id="CryptoDB:Vbra_13195"/>
<dbReference type="GO" id="GO:0005829">
    <property type="term" value="C:cytosol"/>
    <property type="evidence" value="ECO:0007669"/>
    <property type="project" value="TreeGrafter"/>
</dbReference>
<dbReference type="InterPro" id="IPR020084">
    <property type="entry name" value="NUDIX_hydrolase_CS"/>
</dbReference>
<dbReference type="Gene3D" id="3.90.79.10">
    <property type="entry name" value="Nucleoside Triphosphate Pyrophosphohydrolase"/>
    <property type="match status" value="1"/>
</dbReference>
<dbReference type="Proteomes" id="UP000041254">
    <property type="component" value="Unassembled WGS sequence"/>
</dbReference>
<keyword evidence="4" id="KW-0378">Hydrolase</keyword>
<evidence type="ECO:0000256" key="2">
    <source>
        <dbReference type="ARBA" id="ARBA00012381"/>
    </source>
</evidence>
<evidence type="ECO:0000256" key="4">
    <source>
        <dbReference type="ARBA" id="ARBA00022801"/>
    </source>
</evidence>
<dbReference type="InterPro" id="IPR000086">
    <property type="entry name" value="NUDIX_hydrolase_dom"/>
</dbReference>
<keyword evidence="10" id="KW-1185">Reference proteome</keyword>
<evidence type="ECO:0000259" key="8">
    <source>
        <dbReference type="PROSITE" id="PS51462"/>
    </source>
</evidence>